<keyword evidence="1" id="KW-0472">Membrane</keyword>
<dbReference type="Gene3D" id="1.10.101.10">
    <property type="entry name" value="PGBD-like superfamily/PGBD"/>
    <property type="match status" value="1"/>
</dbReference>
<feature type="domain" description="AAA+ ATPase" evidence="2">
    <location>
        <begin position="42"/>
        <end position="196"/>
    </location>
</feature>
<gene>
    <name evidence="3" type="ORF">OMM_00734</name>
</gene>
<dbReference type="SMART" id="SM00382">
    <property type="entry name" value="AAA"/>
    <property type="match status" value="1"/>
</dbReference>
<proteinExistence type="predicted"/>
<sequence>MYTTYFGLKENPFNLTPDPRYLFLSRRHQEALSHLRYGIKERKGFILITGNIGTGKTTLIRAMLADLDRNVKTALIFNAYISDQEILHAINHEFGIPSDKELTNKQCIDILNQFLLNCFEKGENAVLFLDEAQNLSSKVLEQIRMLSNLETEKEKLLQIVMVGQNELKDILGASGLRQLNDRIAVRYDLYPLDRKDVRSYVIHRLTVAGAKGMIHFTRWAFRALYKASTGNPRIINAICDRALLIAYSRDKFTIDREIICQAALNVKGQRYVYMPKGSFNWFVTACTILIIAVGVLLGGWYYQINTIHWVQEWFDVKISNHISSNTKQIDPQKPDEIPIALASMPEAITQTGVKEHNQISDNPEDLSASAIISRMTQVTGDIVLSESEKNEWVQKEILPQVNHAPVEKAVSMTEQQESHTLTQATISPKNITESAHVKSYTENREPERAIEFSTFQPFVQQEYRQSPLSLSMETVVPKELGQKKKPEAQKDDLSFFLGEPWEQGMTAPEIMWVQQTLNGAGYPVKVTGVYSKETVAAIKRLQADFGLDVDGIIGPQSKWALYQLSTTKLEDYRNNAKE</sequence>
<comment type="caution">
    <text evidence="3">The sequence shown here is derived from an EMBL/GenBank/DDBJ whole genome shotgun (WGS) entry which is preliminary data.</text>
</comment>
<dbReference type="SUPFAM" id="SSF47090">
    <property type="entry name" value="PGBD-like"/>
    <property type="match status" value="1"/>
</dbReference>
<dbReference type="InterPro" id="IPR049945">
    <property type="entry name" value="AAA_22"/>
</dbReference>
<evidence type="ECO:0000259" key="2">
    <source>
        <dbReference type="SMART" id="SM00382"/>
    </source>
</evidence>
<evidence type="ECO:0000256" key="1">
    <source>
        <dbReference type="SAM" id="Phobius"/>
    </source>
</evidence>
<accession>A0A1V1PGB5</accession>
<dbReference type="Gene3D" id="3.40.50.300">
    <property type="entry name" value="P-loop containing nucleotide triphosphate hydrolases"/>
    <property type="match status" value="1"/>
</dbReference>
<dbReference type="Pfam" id="PF13401">
    <property type="entry name" value="AAA_22"/>
    <property type="match status" value="1"/>
</dbReference>
<organism evidence="3 4">
    <name type="scientific">Candidatus Magnetoglobus multicellularis str. Araruama</name>
    <dbReference type="NCBI Taxonomy" id="890399"/>
    <lineage>
        <taxon>Bacteria</taxon>
        <taxon>Pseudomonadati</taxon>
        <taxon>Thermodesulfobacteriota</taxon>
        <taxon>Desulfobacteria</taxon>
        <taxon>Desulfobacterales</taxon>
        <taxon>Desulfobacteraceae</taxon>
        <taxon>Candidatus Magnetoglobus</taxon>
    </lineage>
</organism>
<dbReference type="AlphaFoldDB" id="A0A1V1PGB5"/>
<dbReference type="InterPro" id="IPR052026">
    <property type="entry name" value="ExeA_AAA_ATPase_DNA-bind"/>
</dbReference>
<dbReference type="PANTHER" id="PTHR35894:SF1">
    <property type="entry name" value="PHOSPHORIBULOKINASE _ URIDINE KINASE FAMILY"/>
    <property type="match status" value="1"/>
</dbReference>
<protein>
    <submittedName>
        <fullName evidence="3">Putative secretion ATPase</fullName>
    </submittedName>
</protein>
<dbReference type="SUPFAM" id="SSF52540">
    <property type="entry name" value="P-loop containing nucleoside triphosphate hydrolases"/>
    <property type="match status" value="1"/>
</dbReference>
<keyword evidence="1" id="KW-1133">Transmembrane helix</keyword>
<dbReference type="Pfam" id="PF01471">
    <property type="entry name" value="PG_binding_1"/>
    <property type="match status" value="1"/>
</dbReference>
<name>A0A1V1PGB5_9BACT</name>
<dbReference type="CDD" id="cd00009">
    <property type="entry name" value="AAA"/>
    <property type="match status" value="1"/>
</dbReference>
<dbReference type="InterPro" id="IPR027417">
    <property type="entry name" value="P-loop_NTPase"/>
</dbReference>
<dbReference type="PANTHER" id="PTHR35894">
    <property type="entry name" value="GENERAL SECRETION PATHWAY PROTEIN A-RELATED"/>
    <property type="match status" value="1"/>
</dbReference>
<reference evidence="4" key="1">
    <citation type="submission" date="2012-11" db="EMBL/GenBank/DDBJ databases">
        <authorList>
            <person name="Lucero-Rivera Y.E."/>
            <person name="Tovar-Ramirez D."/>
        </authorList>
    </citation>
    <scope>NUCLEOTIDE SEQUENCE [LARGE SCALE GENOMIC DNA]</scope>
    <source>
        <strain evidence="4">Araruama</strain>
    </source>
</reference>
<dbReference type="EMBL" id="ATBP01000041">
    <property type="protein sequence ID" value="ETR73725.1"/>
    <property type="molecule type" value="Genomic_DNA"/>
</dbReference>
<dbReference type="InterPro" id="IPR002477">
    <property type="entry name" value="Peptidoglycan-bd-like"/>
</dbReference>
<dbReference type="GO" id="GO:0016887">
    <property type="term" value="F:ATP hydrolysis activity"/>
    <property type="evidence" value="ECO:0007669"/>
    <property type="project" value="InterPro"/>
</dbReference>
<evidence type="ECO:0000313" key="4">
    <source>
        <dbReference type="Proteomes" id="UP000189670"/>
    </source>
</evidence>
<dbReference type="InterPro" id="IPR036366">
    <property type="entry name" value="PGBDSf"/>
</dbReference>
<dbReference type="Proteomes" id="UP000189670">
    <property type="component" value="Unassembled WGS sequence"/>
</dbReference>
<dbReference type="InterPro" id="IPR036365">
    <property type="entry name" value="PGBD-like_sf"/>
</dbReference>
<evidence type="ECO:0000313" key="3">
    <source>
        <dbReference type="EMBL" id="ETR73725.1"/>
    </source>
</evidence>
<keyword evidence="1" id="KW-0812">Transmembrane</keyword>
<feature type="transmembrane region" description="Helical" evidence="1">
    <location>
        <begin position="279"/>
        <end position="302"/>
    </location>
</feature>
<dbReference type="InterPro" id="IPR003593">
    <property type="entry name" value="AAA+_ATPase"/>
</dbReference>